<name>A0A848DIP2_9PSEU</name>
<dbReference type="RefSeq" id="WP_169413283.1">
    <property type="nucleotide sequence ID" value="NZ_JAAXKZ010000042.1"/>
</dbReference>
<proteinExistence type="predicted"/>
<protein>
    <submittedName>
        <fullName evidence="1">Uncharacterized protein</fullName>
    </submittedName>
</protein>
<reference evidence="1 2" key="1">
    <citation type="submission" date="2020-04" db="EMBL/GenBank/DDBJ databases">
        <authorList>
            <person name="Klaysubun C."/>
            <person name="Duangmal K."/>
            <person name="Lipun K."/>
        </authorList>
    </citation>
    <scope>NUCLEOTIDE SEQUENCE [LARGE SCALE GENOMIC DNA]</scope>
    <source>
        <strain evidence="1 2">DSM 45300</strain>
    </source>
</reference>
<evidence type="ECO:0000313" key="1">
    <source>
        <dbReference type="EMBL" id="NMH92572.1"/>
    </source>
</evidence>
<dbReference type="EMBL" id="JAAXKZ010000042">
    <property type="protein sequence ID" value="NMH92572.1"/>
    <property type="molecule type" value="Genomic_DNA"/>
</dbReference>
<gene>
    <name evidence="1" type="ORF">HF519_13530</name>
</gene>
<evidence type="ECO:0000313" key="2">
    <source>
        <dbReference type="Proteomes" id="UP000586918"/>
    </source>
</evidence>
<comment type="caution">
    <text evidence="1">The sequence shown here is derived from an EMBL/GenBank/DDBJ whole genome shotgun (WGS) entry which is preliminary data.</text>
</comment>
<sequence length="75" mass="7955">MAVSVDVTKLLDKDYQKDLSLADLLKTPVEALSGVSAGDAEKLKEAFNIKTIGDLGRNKYFRAAAALVDLETAAG</sequence>
<dbReference type="Proteomes" id="UP000586918">
    <property type="component" value="Unassembled WGS sequence"/>
</dbReference>
<accession>A0A848DIP2</accession>
<dbReference type="AlphaFoldDB" id="A0A848DIP2"/>
<organism evidence="1 2">
    <name type="scientific">Pseudonocardia bannensis</name>
    <dbReference type="NCBI Taxonomy" id="630973"/>
    <lineage>
        <taxon>Bacteria</taxon>
        <taxon>Bacillati</taxon>
        <taxon>Actinomycetota</taxon>
        <taxon>Actinomycetes</taxon>
        <taxon>Pseudonocardiales</taxon>
        <taxon>Pseudonocardiaceae</taxon>
        <taxon>Pseudonocardia</taxon>
    </lineage>
</organism>
<keyword evidence="2" id="KW-1185">Reference proteome</keyword>